<reference evidence="1 2" key="1">
    <citation type="submission" date="2018-11" db="EMBL/GenBank/DDBJ databases">
        <authorList>
            <consortium name="Pathogen Informatics"/>
        </authorList>
    </citation>
    <scope>NUCLEOTIDE SEQUENCE [LARGE SCALE GENOMIC DNA]</scope>
    <source>
        <strain evidence="1 2">MHpl1</strain>
    </source>
</reference>
<proteinExistence type="predicted"/>
<sequence length="113" mass="12657">MVNRPHRKSHEENSDRELDEVETMATLRTSSRVTPPLAVPSSQQVLVIGLHFEREILTSLFLTSPIDSWFSTDFLIFSDVSYGNGYASHYGGASSDVSSFSWTFYAYVPLTSS</sequence>
<evidence type="ECO:0000313" key="2">
    <source>
        <dbReference type="Proteomes" id="UP000268014"/>
    </source>
</evidence>
<dbReference type="Proteomes" id="UP000268014">
    <property type="component" value="Unassembled WGS sequence"/>
</dbReference>
<accession>A0A3P7W1A3</accession>
<protein>
    <submittedName>
        <fullName evidence="1">Uncharacterized protein</fullName>
    </submittedName>
</protein>
<keyword evidence="2" id="KW-1185">Reference proteome</keyword>
<name>A0A3P7W1A3_HAEPC</name>
<evidence type="ECO:0000313" key="1">
    <source>
        <dbReference type="EMBL" id="VDO54541.1"/>
    </source>
</evidence>
<gene>
    <name evidence="1" type="ORF">HPLM_LOCUS14886</name>
</gene>
<dbReference type="EMBL" id="UZAF01018743">
    <property type="protein sequence ID" value="VDO54541.1"/>
    <property type="molecule type" value="Genomic_DNA"/>
</dbReference>
<organism evidence="1 2">
    <name type="scientific">Haemonchus placei</name>
    <name type="common">Barber's pole worm</name>
    <dbReference type="NCBI Taxonomy" id="6290"/>
    <lineage>
        <taxon>Eukaryota</taxon>
        <taxon>Metazoa</taxon>
        <taxon>Ecdysozoa</taxon>
        <taxon>Nematoda</taxon>
        <taxon>Chromadorea</taxon>
        <taxon>Rhabditida</taxon>
        <taxon>Rhabditina</taxon>
        <taxon>Rhabditomorpha</taxon>
        <taxon>Strongyloidea</taxon>
        <taxon>Trichostrongylidae</taxon>
        <taxon>Haemonchus</taxon>
    </lineage>
</organism>
<dbReference type="AlphaFoldDB" id="A0A3P7W1A3"/>